<dbReference type="GO" id="GO:0003700">
    <property type="term" value="F:DNA-binding transcription factor activity"/>
    <property type="evidence" value="ECO:0007669"/>
    <property type="project" value="InterPro"/>
</dbReference>
<evidence type="ECO:0000256" key="2">
    <source>
        <dbReference type="ARBA" id="ARBA00022849"/>
    </source>
</evidence>
<dbReference type="SUPFAM" id="SSF52833">
    <property type="entry name" value="Thioredoxin-like"/>
    <property type="match status" value="1"/>
</dbReference>
<comment type="similarity">
    <text evidence="1 7">Belongs to the ArsC family.</text>
</comment>
<dbReference type="Gene3D" id="1.10.10.10">
    <property type="entry name" value="Winged helix-like DNA-binding domain superfamily/Winged helix DNA-binding domain"/>
    <property type="match status" value="1"/>
</dbReference>
<dbReference type="Pfam" id="PF03960">
    <property type="entry name" value="ArsC"/>
    <property type="match status" value="1"/>
</dbReference>
<dbReference type="SMART" id="SM00418">
    <property type="entry name" value="HTH_ARSR"/>
    <property type="match status" value="1"/>
</dbReference>
<evidence type="ECO:0000256" key="1">
    <source>
        <dbReference type="ARBA" id="ARBA00007198"/>
    </source>
</evidence>
<dbReference type="InterPro" id="IPR001845">
    <property type="entry name" value="HTH_ArsR_DNA-bd_dom"/>
</dbReference>
<dbReference type="EMBL" id="SOEC01000020">
    <property type="protein sequence ID" value="TDX24764.1"/>
    <property type="molecule type" value="Genomic_DNA"/>
</dbReference>
<comment type="caution">
    <text evidence="9">The sequence shown here is derived from an EMBL/GenBank/DDBJ whole genome shotgun (WGS) entry which is preliminary data.</text>
</comment>
<dbReference type="NCBIfam" id="NF033788">
    <property type="entry name" value="HTH_metalloreg"/>
    <property type="match status" value="1"/>
</dbReference>
<organism evidence="9 10">
    <name type="scientific">Modicisalibacter xianhensis</name>
    <dbReference type="NCBI Taxonomy" id="442341"/>
    <lineage>
        <taxon>Bacteria</taxon>
        <taxon>Pseudomonadati</taxon>
        <taxon>Pseudomonadota</taxon>
        <taxon>Gammaproteobacteria</taxon>
        <taxon>Oceanospirillales</taxon>
        <taxon>Halomonadaceae</taxon>
        <taxon>Modicisalibacter</taxon>
    </lineage>
</organism>
<dbReference type="InterPro" id="IPR036388">
    <property type="entry name" value="WH-like_DNA-bd_sf"/>
</dbReference>
<dbReference type="PRINTS" id="PR00778">
    <property type="entry name" value="HTHARSR"/>
</dbReference>
<evidence type="ECO:0000259" key="8">
    <source>
        <dbReference type="PROSITE" id="PS50987"/>
    </source>
</evidence>
<keyword evidence="2" id="KW-0059">Arsenical resistance</keyword>
<dbReference type="PANTHER" id="PTHR30041:SF5">
    <property type="entry name" value="ARSENATE REDUCTASE-RELATED"/>
    <property type="match status" value="1"/>
</dbReference>
<reference evidence="9 10" key="1">
    <citation type="submission" date="2019-03" db="EMBL/GenBank/DDBJ databases">
        <title>Freshwater and sediment microbial communities from various areas in North America, analyzing microbe dynamics in response to fracking.</title>
        <authorList>
            <person name="Lamendella R."/>
        </authorList>
    </citation>
    <scope>NUCLEOTIDE SEQUENCE [LARGE SCALE GENOMIC DNA]</scope>
    <source>
        <strain evidence="9 10">6_TX</strain>
    </source>
</reference>
<dbReference type="Pfam" id="PF12840">
    <property type="entry name" value="HTH_20"/>
    <property type="match status" value="1"/>
</dbReference>
<feature type="domain" description="HTH arsR-type" evidence="8">
    <location>
        <begin position="67"/>
        <end position="164"/>
    </location>
</feature>
<dbReference type="InterPro" id="IPR006659">
    <property type="entry name" value="Arsenate_reductase"/>
</dbReference>
<dbReference type="CDD" id="cd03034">
    <property type="entry name" value="ArsC_ArsC"/>
    <property type="match status" value="1"/>
</dbReference>
<accession>A0A4R8FFM8</accession>
<dbReference type="InterPro" id="IPR006660">
    <property type="entry name" value="Arsenate_reductase-like"/>
</dbReference>
<evidence type="ECO:0000256" key="5">
    <source>
        <dbReference type="ARBA" id="ARBA00039879"/>
    </source>
</evidence>
<dbReference type="CDD" id="cd00090">
    <property type="entry name" value="HTH_ARSR"/>
    <property type="match status" value="1"/>
</dbReference>
<dbReference type="InterPro" id="IPR011991">
    <property type="entry name" value="ArsR-like_HTH"/>
</dbReference>
<evidence type="ECO:0000256" key="4">
    <source>
        <dbReference type="ARBA" id="ARBA00038969"/>
    </source>
</evidence>
<dbReference type="GO" id="GO:0008794">
    <property type="term" value="F:arsenate reductase (glutaredoxin) activity"/>
    <property type="evidence" value="ECO:0007669"/>
    <property type="project" value="UniProtKB-EC"/>
</dbReference>
<protein>
    <recommendedName>
        <fullName evidence="5">Arsenate reductase</fullName>
        <ecNumber evidence="4">1.20.4.1</ecNumber>
    </recommendedName>
    <alternativeName>
        <fullName evidence="6">Arsenical pump modifier</fullName>
    </alternativeName>
</protein>
<dbReference type="GO" id="GO:0046685">
    <property type="term" value="P:response to arsenic-containing substance"/>
    <property type="evidence" value="ECO:0007669"/>
    <property type="project" value="UniProtKB-KW"/>
</dbReference>
<evidence type="ECO:0000256" key="6">
    <source>
        <dbReference type="ARBA" id="ARBA00041755"/>
    </source>
</evidence>
<dbReference type="NCBIfam" id="TIGR00014">
    <property type="entry name" value="arsC"/>
    <property type="match status" value="1"/>
</dbReference>
<dbReference type="PROSITE" id="PS51353">
    <property type="entry name" value="ARSC"/>
    <property type="match status" value="1"/>
</dbReference>
<gene>
    <name evidence="9" type="ORF">DFO67_1209</name>
</gene>
<evidence type="ECO:0000256" key="3">
    <source>
        <dbReference type="ARBA" id="ARBA00023002"/>
    </source>
</evidence>
<dbReference type="PANTHER" id="PTHR30041">
    <property type="entry name" value="ARSENATE REDUCTASE"/>
    <property type="match status" value="1"/>
</dbReference>
<dbReference type="InterPro" id="IPR036390">
    <property type="entry name" value="WH_DNA-bd_sf"/>
</dbReference>
<evidence type="ECO:0000313" key="10">
    <source>
        <dbReference type="Proteomes" id="UP000294489"/>
    </source>
</evidence>
<dbReference type="PROSITE" id="PS50987">
    <property type="entry name" value="HTH_ARSR_2"/>
    <property type="match status" value="1"/>
</dbReference>
<dbReference type="InterPro" id="IPR036249">
    <property type="entry name" value="Thioredoxin-like_sf"/>
</dbReference>
<keyword evidence="3" id="KW-0560">Oxidoreductase</keyword>
<evidence type="ECO:0000256" key="7">
    <source>
        <dbReference type="PROSITE-ProRule" id="PRU01282"/>
    </source>
</evidence>
<dbReference type="EC" id="1.20.4.1" evidence="4"/>
<dbReference type="Proteomes" id="UP000294489">
    <property type="component" value="Unassembled WGS sequence"/>
</dbReference>
<sequence>MQAAPAVTGRLRRLDWLHLGHARYHAQRACHCQANRHTLCPMNGIPSLIGPNTIDFEVAFLYYVCKSGHMDNSRAIDAFSALSQSTRLETFRLLVRHEPEGLPAGEIARLLGVPHNTMSTHLGVLSRAGLVVSRRHSRSVIYRANLERIRETVSFLVRDCCAGHPGLCEPLLQELRPCYPTEEGDPFMISVIYHNPDCGTSRNTLAMMRQSGEKPHVIEYLKTPPSREKLVELLSAMDMTPRELLRRKGTPFDELGLDNPELSDGQLVDAMLSHPILINRPIVATEKGTRLCRPSETVLSLLPHPVAEFTKEDGEIVRFGGTAS</sequence>
<dbReference type="Gene3D" id="3.40.30.10">
    <property type="entry name" value="Glutaredoxin"/>
    <property type="match status" value="1"/>
</dbReference>
<proteinExistence type="inferred from homology"/>
<dbReference type="SUPFAM" id="SSF46785">
    <property type="entry name" value="Winged helix' DNA-binding domain"/>
    <property type="match status" value="1"/>
</dbReference>
<evidence type="ECO:0000313" key="9">
    <source>
        <dbReference type="EMBL" id="TDX24764.1"/>
    </source>
</evidence>
<name>A0A4R8FFM8_9GAMM</name>
<dbReference type="AlphaFoldDB" id="A0A4R8FFM8"/>